<sequence>MLAACVAAGLAGCKTTGTINPAVMLERAPQQYRTCAKQHLDVPNRELPYREAQLAYAAAVKYGRRQNNCLTGVIAWSDAQVSAYRNAR</sequence>
<evidence type="ECO:0000313" key="1">
    <source>
        <dbReference type="EMBL" id="ODR93541.1"/>
    </source>
</evidence>
<proteinExistence type="predicted"/>
<protein>
    <submittedName>
        <fullName evidence="1">Uncharacterized protein</fullName>
    </submittedName>
</protein>
<dbReference type="AlphaFoldDB" id="A0A1E3VJT4"/>
<organism evidence="1 2">
    <name type="scientific">Methyloceanibacter stevinii</name>
    <dbReference type="NCBI Taxonomy" id="1774970"/>
    <lineage>
        <taxon>Bacteria</taxon>
        <taxon>Pseudomonadati</taxon>
        <taxon>Pseudomonadota</taxon>
        <taxon>Alphaproteobacteria</taxon>
        <taxon>Hyphomicrobiales</taxon>
        <taxon>Hyphomicrobiaceae</taxon>
        <taxon>Methyloceanibacter</taxon>
    </lineage>
</organism>
<dbReference type="STRING" id="1774970.AUC70_11805"/>
<dbReference type="Proteomes" id="UP000094172">
    <property type="component" value="Unassembled WGS sequence"/>
</dbReference>
<evidence type="ECO:0000313" key="2">
    <source>
        <dbReference type="Proteomes" id="UP000094172"/>
    </source>
</evidence>
<dbReference type="EMBL" id="LPWE01000014">
    <property type="protein sequence ID" value="ODR93541.1"/>
    <property type="molecule type" value="Genomic_DNA"/>
</dbReference>
<accession>A0A1E3VJT4</accession>
<keyword evidence="2" id="KW-1185">Reference proteome</keyword>
<gene>
    <name evidence="1" type="ORF">AUC70_11805</name>
</gene>
<reference evidence="1 2" key="1">
    <citation type="journal article" date="2016" name="Environ. Microbiol.">
        <title>New Methyloceanibacter diversity from North Sea sediments includes methanotroph containing solely the soluble methane monooxygenase.</title>
        <authorList>
            <person name="Vekeman B."/>
            <person name="Kerckhof F.M."/>
            <person name="Cremers G."/>
            <person name="de Vos P."/>
            <person name="Vandamme P."/>
            <person name="Boon N."/>
            <person name="Op den Camp H.J."/>
            <person name="Heylen K."/>
        </authorList>
    </citation>
    <scope>NUCLEOTIDE SEQUENCE [LARGE SCALE GENOMIC DNA]</scope>
    <source>
        <strain evidence="1 2">R-67176</strain>
    </source>
</reference>
<comment type="caution">
    <text evidence="1">The sequence shown here is derived from an EMBL/GenBank/DDBJ whole genome shotgun (WGS) entry which is preliminary data.</text>
</comment>
<name>A0A1E3VJT4_9HYPH</name>